<keyword evidence="4" id="KW-0732">Signal</keyword>
<evidence type="ECO:0000256" key="7">
    <source>
        <dbReference type="SAM" id="MobiDB-lite"/>
    </source>
</evidence>
<proteinExistence type="inferred from homology"/>
<dbReference type="Gene3D" id="3.40.720.10">
    <property type="entry name" value="Alkaline Phosphatase, subunit A"/>
    <property type="match status" value="1"/>
</dbReference>
<comment type="cofactor">
    <cofactor evidence="1">
        <name>Ca(2+)</name>
        <dbReference type="ChEBI" id="CHEBI:29108"/>
    </cofactor>
</comment>
<evidence type="ECO:0000256" key="3">
    <source>
        <dbReference type="ARBA" id="ARBA00022723"/>
    </source>
</evidence>
<name>X0V5Q2_9ZZZZ</name>
<keyword evidence="6" id="KW-0106">Calcium</keyword>
<dbReference type="InterPro" id="IPR032506">
    <property type="entry name" value="SGSH_C"/>
</dbReference>
<keyword evidence="5" id="KW-0378">Hydrolase</keyword>
<dbReference type="InterPro" id="IPR050738">
    <property type="entry name" value="Sulfatase"/>
</dbReference>
<keyword evidence="3" id="KW-0479">Metal-binding</keyword>
<comment type="caution">
    <text evidence="9">The sequence shown here is derived from an EMBL/GenBank/DDBJ whole genome shotgun (WGS) entry which is preliminary data.</text>
</comment>
<evidence type="ECO:0000256" key="6">
    <source>
        <dbReference type="ARBA" id="ARBA00022837"/>
    </source>
</evidence>
<feature type="compositionally biased region" description="Polar residues" evidence="7">
    <location>
        <begin position="239"/>
        <end position="249"/>
    </location>
</feature>
<evidence type="ECO:0000256" key="5">
    <source>
        <dbReference type="ARBA" id="ARBA00022801"/>
    </source>
</evidence>
<feature type="region of interest" description="Disordered" evidence="7">
    <location>
        <begin position="239"/>
        <end position="258"/>
    </location>
</feature>
<dbReference type="InterPro" id="IPR017850">
    <property type="entry name" value="Alkaline_phosphatase_core_sf"/>
</dbReference>
<dbReference type="PANTHER" id="PTHR42693">
    <property type="entry name" value="ARYLSULFATASE FAMILY MEMBER"/>
    <property type="match status" value="1"/>
</dbReference>
<gene>
    <name evidence="9" type="ORF">S01H1_35811</name>
</gene>
<sequence>VTHNTIHGPILGKKKLVEKYKNKPGADLPQNNPVIGAMIEELDNSVGELLKKLDELKIAEETIVVFFGDNGGLERSAKQTPLRSGKANLYEGGIREPLIVRWPGLVQPGSICKEPVISVDFSPTFLEILGLENKAGKSIDGVSLLPLLMQSGTLNRQAIYWHYPHYHSSSIGPCGGVRKGDYKLLEWFDETILFPYGRFELYNLKQDIGEQNNLAKKMPKKTGELRELLTNWRNKVNAQMLTPNPNYNPQKARKSKKQ</sequence>
<protein>
    <recommendedName>
        <fullName evidence="8">N-sulphoglucosamine sulphohydrolase C-terminal domain-containing protein</fullName>
    </recommendedName>
</protein>
<dbReference type="EMBL" id="BARS01022394">
    <property type="protein sequence ID" value="GAG13504.1"/>
    <property type="molecule type" value="Genomic_DNA"/>
</dbReference>
<organism evidence="9">
    <name type="scientific">marine sediment metagenome</name>
    <dbReference type="NCBI Taxonomy" id="412755"/>
    <lineage>
        <taxon>unclassified sequences</taxon>
        <taxon>metagenomes</taxon>
        <taxon>ecological metagenomes</taxon>
    </lineage>
</organism>
<feature type="non-terminal residue" evidence="9">
    <location>
        <position position="1"/>
    </location>
</feature>
<dbReference type="SUPFAM" id="SSF53649">
    <property type="entry name" value="Alkaline phosphatase-like"/>
    <property type="match status" value="1"/>
</dbReference>
<evidence type="ECO:0000256" key="2">
    <source>
        <dbReference type="ARBA" id="ARBA00008779"/>
    </source>
</evidence>
<evidence type="ECO:0000313" key="9">
    <source>
        <dbReference type="EMBL" id="GAG13504.1"/>
    </source>
</evidence>
<dbReference type="GO" id="GO:0004065">
    <property type="term" value="F:arylsulfatase activity"/>
    <property type="evidence" value="ECO:0007669"/>
    <property type="project" value="TreeGrafter"/>
</dbReference>
<feature type="domain" description="N-sulphoglucosamine sulphohydrolase C-terminal" evidence="8">
    <location>
        <begin position="87"/>
        <end position="220"/>
    </location>
</feature>
<dbReference type="AlphaFoldDB" id="X0V5Q2"/>
<dbReference type="GO" id="GO:0046872">
    <property type="term" value="F:metal ion binding"/>
    <property type="evidence" value="ECO:0007669"/>
    <property type="project" value="UniProtKB-KW"/>
</dbReference>
<dbReference type="Pfam" id="PF16347">
    <property type="entry name" value="SGSH_C"/>
    <property type="match status" value="1"/>
</dbReference>
<accession>X0V5Q2</accession>
<evidence type="ECO:0000256" key="4">
    <source>
        <dbReference type="ARBA" id="ARBA00022729"/>
    </source>
</evidence>
<comment type="similarity">
    <text evidence="2">Belongs to the sulfatase family.</text>
</comment>
<evidence type="ECO:0000259" key="8">
    <source>
        <dbReference type="Pfam" id="PF16347"/>
    </source>
</evidence>
<reference evidence="9" key="1">
    <citation type="journal article" date="2014" name="Front. Microbiol.">
        <title>High frequency of phylogenetically diverse reductive dehalogenase-homologous genes in deep subseafloor sedimentary metagenomes.</title>
        <authorList>
            <person name="Kawai M."/>
            <person name="Futagami T."/>
            <person name="Toyoda A."/>
            <person name="Takaki Y."/>
            <person name="Nishi S."/>
            <person name="Hori S."/>
            <person name="Arai W."/>
            <person name="Tsubouchi T."/>
            <person name="Morono Y."/>
            <person name="Uchiyama I."/>
            <person name="Ito T."/>
            <person name="Fujiyama A."/>
            <person name="Inagaki F."/>
            <person name="Takami H."/>
        </authorList>
    </citation>
    <scope>NUCLEOTIDE SEQUENCE</scope>
    <source>
        <strain evidence="9">Expedition CK06-06</strain>
    </source>
</reference>
<dbReference type="Gene3D" id="3.30.1120.10">
    <property type="match status" value="1"/>
</dbReference>
<evidence type="ECO:0000256" key="1">
    <source>
        <dbReference type="ARBA" id="ARBA00001913"/>
    </source>
</evidence>
<dbReference type="PANTHER" id="PTHR42693:SF42">
    <property type="entry name" value="ARYLSULFATASE G"/>
    <property type="match status" value="1"/>
</dbReference>